<dbReference type="OrthoDB" id="3034735at2"/>
<reference evidence="1 2" key="1">
    <citation type="submission" date="2019-03" db="EMBL/GenBank/DDBJ databases">
        <title>Roseomonas sp. a novel Roseomonas species isolated from Sea whip Gorgonian.</title>
        <authorList>
            <person name="Li F."/>
            <person name="Pan X."/>
            <person name="Huang S."/>
            <person name="Li Z."/>
            <person name="Meng B."/>
        </authorList>
    </citation>
    <scope>NUCLEOTIDE SEQUENCE [LARGE SCALE GENOMIC DNA]</scope>
    <source>
        <strain evidence="1 2">M0104</strain>
    </source>
</reference>
<dbReference type="EMBL" id="SNVJ01000018">
    <property type="protein sequence ID" value="MXP65107.1"/>
    <property type="molecule type" value="Genomic_DNA"/>
</dbReference>
<dbReference type="Proteomes" id="UP000460715">
    <property type="component" value="Unassembled WGS sequence"/>
</dbReference>
<accession>A0A845BIJ2</accession>
<protein>
    <recommendedName>
        <fullName evidence="3">DUF4286 family protein</fullName>
    </recommendedName>
</protein>
<evidence type="ECO:0008006" key="3">
    <source>
        <dbReference type="Google" id="ProtNLM"/>
    </source>
</evidence>
<dbReference type="SUPFAM" id="SSF54909">
    <property type="entry name" value="Dimeric alpha+beta barrel"/>
    <property type="match status" value="1"/>
</dbReference>
<comment type="caution">
    <text evidence="1">The sequence shown here is derived from an EMBL/GenBank/DDBJ whole genome shotgun (WGS) entry which is preliminary data.</text>
</comment>
<gene>
    <name evidence="1" type="ORF">E0493_17310</name>
</gene>
<dbReference type="RefSeq" id="WP_160938518.1">
    <property type="nucleotide sequence ID" value="NZ_SNVJ01000018.1"/>
</dbReference>
<organism evidence="1 2">
    <name type="scientific">Teichococcus coralli</name>
    <dbReference type="NCBI Taxonomy" id="2545983"/>
    <lineage>
        <taxon>Bacteria</taxon>
        <taxon>Pseudomonadati</taxon>
        <taxon>Pseudomonadota</taxon>
        <taxon>Alphaproteobacteria</taxon>
        <taxon>Acetobacterales</taxon>
        <taxon>Roseomonadaceae</taxon>
        <taxon>Roseomonas</taxon>
    </lineage>
</organism>
<evidence type="ECO:0000313" key="1">
    <source>
        <dbReference type="EMBL" id="MXP65107.1"/>
    </source>
</evidence>
<keyword evidence="2" id="KW-1185">Reference proteome</keyword>
<dbReference type="AlphaFoldDB" id="A0A845BIJ2"/>
<evidence type="ECO:0000313" key="2">
    <source>
        <dbReference type="Proteomes" id="UP000460715"/>
    </source>
</evidence>
<sequence length="163" mass="17874">MADLALLDGAGATGLVFALADDPGTRLAWVEPAPGAAPTGGTPTGALLYRAILRVGAEGVEAPFLYTVEQDVEPGREEELNAWYADEHIPRLAAVPGVLSARRFLALDAGTSPRYLAAYRLERREVFESPTWIEARETPWTRRARTFFRNPRRTMRRLVPAGA</sequence>
<proteinExistence type="predicted"/>
<name>A0A845BIJ2_9PROT</name>
<dbReference type="InterPro" id="IPR011008">
    <property type="entry name" value="Dimeric_a/b-barrel"/>
</dbReference>